<dbReference type="InterPro" id="IPR012349">
    <property type="entry name" value="Split_barrel_FMN-bd"/>
</dbReference>
<dbReference type="EMBL" id="VCPC01000004">
    <property type="protein sequence ID" value="TMV10839.1"/>
    <property type="molecule type" value="Genomic_DNA"/>
</dbReference>
<sequence length="211" mass="23365">MHPNQIYHTATQAQNLAFARARSFGTLAVNGADGPLISHIPFILSQDCAEFHLVRSNPIARALAKPDAAPLPAMLAVTGPDSYISPDWYGIDEQVPTWNYIAVHLRGTLERRPDDDMRDLLARQSAEYERRLAPKREWTMDKMAPEPLNKLLRMIVPFRLTIAAVDGTWKFSQNKPDAARLGAADHAEQAGFGAEVAQLAAHMRALDAQTT</sequence>
<protein>
    <submittedName>
        <fullName evidence="1">FMN-binding negative transcriptional regulator</fullName>
    </submittedName>
</protein>
<organism evidence="1 2">
    <name type="scientific">Arenibacterium halophilum</name>
    <dbReference type="NCBI Taxonomy" id="2583821"/>
    <lineage>
        <taxon>Bacteria</taxon>
        <taxon>Pseudomonadati</taxon>
        <taxon>Pseudomonadota</taxon>
        <taxon>Alphaproteobacteria</taxon>
        <taxon>Rhodobacterales</taxon>
        <taxon>Paracoccaceae</taxon>
        <taxon>Arenibacterium</taxon>
    </lineage>
</organism>
<accession>A0ABY2X755</accession>
<dbReference type="RefSeq" id="WP_138865496.1">
    <property type="nucleotide sequence ID" value="NZ_VCPC01000004.1"/>
</dbReference>
<evidence type="ECO:0000313" key="2">
    <source>
        <dbReference type="Proteomes" id="UP001191082"/>
    </source>
</evidence>
<keyword evidence="2" id="KW-1185">Reference proteome</keyword>
<gene>
    <name evidence="1" type="ORF">FGK64_18945</name>
</gene>
<dbReference type="PIRSF" id="PIRSF010372">
    <property type="entry name" value="PaiB"/>
    <property type="match status" value="1"/>
</dbReference>
<dbReference type="Proteomes" id="UP001191082">
    <property type="component" value="Unassembled WGS sequence"/>
</dbReference>
<dbReference type="SUPFAM" id="SSF50475">
    <property type="entry name" value="FMN-binding split barrel"/>
    <property type="match status" value="1"/>
</dbReference>
<comment type="caution">
    <text evidence="1">The sequence shown here is derived from an EMBL/GenBank/DDBJ whole genome shotgun (WGS) entry which is preliminary data.</text>
</comment>
<reference evidence="1 2" key="1">
    <citation type="submission" date="2019-05" db="EMBL/GenBank/DDBJ databases">
        <title>Marivita sp. nov. isolated from sea sediment.</title>
        <authorList>
            <person name="Kim W."/>
        </authorList>
    </citation>
    <scope>NUCLEOTIDE SEQUENCE [LARGE SCALE GENOMIC DNA]</scope>
    <source>
        <strain evidence="1 2">CAU 1492</strain>
    </source>
</reference>
<dbReference type="Pfam" id="PF04299">
    <property type="entry name" value="FMN_bind_2"/>
    <property type="match status" value="1"/>
</dbReference>
<name>A0ABY2X755_9RHOB</name>
<dbReference type="Gene3D" id="2.30.110.10">
    <property type="entry name" value="Electron Transport, Fmn-binding Protein, Chain A"/>
    <property type="match status" value="1"/>
</dbReference>
<dbReference type="PANTHER" id="PTHR35802:SF1">
    <property type="entry name" value="PROTEASE SYNTHASE AND SPORULATION PROTEIN PAI 2"/>
    <property type="match status" value="1"/>
</dbReference>
<evidence type="ECO:0000313" key="1">
    <source>
        <dbReference type="EMBL" id="TMV10839.1"/>
    </source>
</evidence>
<dbReference type="PANTHER" id="PTHR35802">
    <property type="entry name" value="PROTEASE SYNTHASE AND SPORULATION PROTEIN PAI 2"/>
    <property type="match status" value="1"/>
</dbReference>
<dbReference type="InterPro" id="IPR007396">
    <property type="entry name" value="TR_PAI2-type"/>
</dbReference>
<proteinExistence type="predicted"/>